<evidence type="ECO:0000256" key="9">
    <source>
        <dbReference type="ARBA" id="ARBA00023049"/>
    </source>
</evidence>
<dbReference type="InterPro" id="IPR001478">
    <property type="entry name" value="PDZ"/>
</dbReference>
<dbReference type="AlphaFoldDB" id="A0A0H3FZP0"/>
<sequence>MNAYSGIMFSILSFIAVIGPLVFVHELGHYAVARFFGVKADVFSIGFGPEIFGWTDRLGTRWRVACLPFGGYVRFAGDMDPASSGRPSSEWLALSPEDRAKTFQAKKAWHRFLIVLAGPLTNIFVAILLFAAVFSVHGVARSPSVVSAIVPHSAADTAGLKVGDKITAVNSYKVNYFNDLQPVVQMHPDEQVLIKLVRDGRAMDVKVHLKAEHFQDRFGNSSRIGLLGILGGAPVIVRLPLTEIPQAATSAVGTMLHEQIDGIGQIITGRRSMDELGGPIRIARMSGQITELGFLPFVLFMAAISVNLGFINLLPVPMLDGGHLLFYAMEIIIRRPLTPVIQTWAFRFGLFLLLSLTLFATLNDLGVLVWLKQILG</sequence>
<keyword evidence="6 11" id="KW-0378">Hydrolase</keyword>
<accession>A0A0H3FZP0</accession>
<dbReference type="PANTHER" id="PTHR42837:SF2">
    <property type="entry name" value="MEMBRANE METALLOPROTEASE ARASP2, CHLOROPLASTIC-RELATED"/>
    <property type="match status" value="1"/>
</dbReference>
<name>A0A0H3FZP0_ZYMMA</name>
<keyword evidence="10 11" id="KW-0472">Membrane</keyword>
<evidence type="ECO:0000256" key="1">
    <source>
        <dbReference type="ARBA" id="ARBA00001947"/>
    </source>
</evidence>
<dbReference type="GO" id="GO:0016020">
    <property type="term" value="C:membrane"/>
    <property type="evidence" value="ECO:0007669"/>
    <property type="project" value="UniProtKB-SubCell"/>
</dbReference>
<evidence type="ECO:0000256" key="7">
    <source>
        <dbReference type="ARBA" id="ARBA00022833"/>
    </source>
</evidence>
<comment type="cofactor">
    <cofactor evidence="1 11">
        <name>Zn(2+)</name>
        <dbReference type="ChEBI" id="CHEBI:29105"/>
    </cofactor>
</comment>
<dbReference type="InterPro" id="IPR041489">
    <property type="entry name" value="PDZ_6"/>
</dbReference>
<dbReference type="EC" id="3.4.24.-" evidence="11"/>
<dbReference type="GO" id="GO:0004222">
    <property type="term" value="F:metalloendopeptidase activity"/>
    <property type="evidence" value="ECO:0007669"/>
    <property type="project" value="InterPro"/>
</dbReference>
<evidence type="ECO:0000313" key="14">
    <source>
        <dbReference type="Proteomes" id="UP000001494"/>
    </source>
</evidence>
<feature type="transmembrane region" description="Helical" evidence="11">
    <location>
        <begin position="112"/>
        <end position="134"/>
    </location>
</feature>
<gene>
    <name evidence="13" type="ordered locus">Zmob_0178</name>
</gene>
<dbReference type="KEGG" id="zmm:Zmob_0178"/>
<evidence type="ECO:0000256" key="4">
    <source>
        <dbReference type="ARBA" id="ARBA00022670"/>
    </source>
</evidence>
<dbReference type="SMART" id="SM00228">
    <property type="entry name" value="PDZ"/>
    <property type="match status" value="1"/>
</dbReference>
<evidence type="ECO:0000313" key="13">
    <source>
        <dbReference type="EMBL" id="AEH62031.1"/>
    </source>
</evidence>
<dbReference type="InterPro" id="IPR036034">
    <property type="entry name" value="PDZ_sf"/>
</dbReference>
<evidence type="ECO:0000256" key="8">
    <source>
        <dbReference type="ARBA" id="ARBA00022989"/>
    </source>
</evidence>
<dbReference type="SUPFAM" id="SSF50156">
    <property type="entry name" value="PDZ domain-like"/>
    <property type="match status" value="1"/>
</dbReference>
<dbReference type="RefSeq" id="WP_014500370.1">
    <property type="nucleotide sequence ID" value="NC_017262.1"/>
</dbReference>
<keyword evidence="11" id="KW-0479">Metal-binding</keyword>
<evidence type="ECO:0000256" key="3">
    <source>
        <dbReference type="ARBA" id="ARBA00007931"/>
    </source>
</evidence>
<dbReference type="Proteomes" id="UP000001494">
    <property type="component" value="Chromosome"/>
</dbReference>
<dbReference type="InterPro" id="IPR008915">
    <property type="entry name" value="Peptidase_M50"/>
</dbReference>
<dbReference type="CDD" id="cd06163">
    <property type="entry name" value="S2P-M50_PDZ_RseP-like"/>
    <property type="match status" value="1"/>
</dbReference>
<dbReference type="NCBIfam" id="TIGR00054">
    <property type="entry name" value="RIP metalloprotease RseP"/>
    <property type="match status" value="1"/>
</dbReference>
<evidence type="ECO:0000256" key="10">
    <source>
        <dbReference type="ARBA" id="ARBA00023136"/>
    </source>
</evidence>
<evidence type="ECO:0000256" key="6">
    <source>
        <dbReference type="ARBA" id="ARBA00022801"/>
    </source>
</evidence>
<comment type="similarity">
    <text evidence="3 11">Belongs to the peptidase M50B family.</text>
</comment>
<feature type="transmembrane region" description="Helical" evidence="11">
    <location>
        <begin position="292"/>
        <end position="314"/>
    </location>
</feature>
<keyword evidence="9 11" id="KW-0482">Metalloprotease</keyword>
<keyword evidence="5 11" id="KW-0812">Transmembrane</keyword>
<dbReference type="EMBL" id="CP002850">
    <property type="protein sequence ID" value="AEH62031.1"/>
    <property type="molecule type" value="Genomic_DNA"/>
</dbReference>
<organism evidence="13 14">
    <name type="scientific">Zymomonas mobilis subsp. mobilis (strain ATCC 10988 / DSM 424 / LMG 404 / NCIMB 8938 / NRRL B-806 / ZM1)</name>
    <dbReference type="NCBI Taxonomy" id="555217"/>
    <lineage>
        <taxon>Bacteria</taxon>
        <taxon>Pseudomonadati</taxon>
        <taxon>Pseudomonadota</taxon>
        <taxon>Alphaproteobacteria</taxon>
        <taxon>Sphingomonadales</taxon>
        <taxon>Zymomonadaceae</taxon>
        <taxon>Zymomonas</taxon>
    </lineage>
</organism>
<keyword evidence="8 11" id="KW-1133">Transmembrane helix</keyword>
<proteinExistence type="inferred from homology"/>
<protein>
    <recommendedName>
        <fullName evidence="11">Zinc metalloprotease</fullName>
        <ecNumber evidence="11">3.4.24.-</ecNumber>
    </recommendedName>
</protein>
<evidence type="ECO:0000256" key="2">
    <source>
        <dbReference type="ARBA" id="ARBA00004141"/>
    </source>
</evidence>
<evidence type="ECO:0000259" key="12">
    <source>
        <dbReference type="SMART" id="SM00228"/>
    </source>
</evidence>
<dbReference type="InterPro" id="IPR004387">
    <property type="entry name" value="Pept_M50_Zn"/>
</dbReference>
<dbReference type="eggNOG" id="COG0750">
    <property type="taxonomic scope" value="Bacteria"/>
</dbReference>
<evidence type="ECO:0000256" key="5">
    <source>
        <dbReference type="ARBA" id="ARBA00022692"/>
    </source>
</evidence>
<feature type="transmembrane region" description="Helical" evidence="11">
    <location>
        <begin position="6"/>
        <end position="24"/>
    </location>
</feature>
<reference evidence="13 14" key="1">
    <citation type="journal article" date="2011" name="J. Bacteriol.">
        <title>Genome sequence of the ethanol-producing Zymomonas mobilis subsp. mobilis lectotype strain ATCC 10988.</title>
        <authorList>
            <person name="Pappas K.M."/>
            <person name="Kouvelis V.N."/>
            <person name="Saunders E."/>
            <person name="Brettin T.S."/>
            <person name="Bruce D."/>
            <person name="Detter C."/>
            <person name="Balakireva M."/>
            <person name="Han C.S."/>
            <person name="Savvakis G."/>
            <person name="Kyrpides N.C."/>
            <person name="Typas M.A."/>
        </authorList>
    </citation>
    <scope>NUCLEOTIDE SEQUENCE [LARGE SCALE GENOMIC DNA]</scope>
    <source>
        <strain evidence="14">ATCC 10988 / DSM 424 / CCUG 17860 / LMG 404 / NCIMB 8938 / NRRL B-806 / ZM1</strain>
    </source>
</reference>
<dbReference type="PANTHER" id="PTHR42837">
    <property type="entry name" value="REGULATOR OF SIGMA-E PROTEASE RSEP"/>
    <property type="match status" value="1"/>
</dbReference>
<dbReference type="CDD" id="cd23081">
    <property type="entry name" value="cpPDZ_EcRseP-like"/>
    <property type="match status" value="1"/>
</dbReference>
<dbReference type="GO" id="GO:0046872">
    <property type="term" value="F:metal ion binding"/>
    <property type="evidence" value="ECO:0007669"/>
    <property type="project" value="UniProtKB-KW"/>
</dbReference>
<comment type="subcellular location">
    <subcellularLocation>
        <location evidence="2">Membrane</location>
        <topology evidence="2">Multi-pass membrane protein</topology>
    </subcellularLocation>
</comment>
<dbReference type="HOGENOM" id="CLU_025778_1_0_5"/>
<feature type="transmembrane region" description="Helical" evidence="11">
    <location>
        <begin position="344"/>
        <end position="371"/>
    </location>
</feature>
<keyword evidence="7 11" id="KW-0862">Zinc</keyword>
<evidence type="ECO:0000256" key="11">
    <source>
        <dbReference type="RuleBase" id="RU362031"/>
    </source>
</evidence>
<feature type="domain" description="PDZ" evidence="12">
    <location>
        <begin position="132"/>
        <end position="200"/>
    </location>
</feature>
<dbReference type="GO" id="GO:0006508">
    <property type="term" value="P:proteolysis"/>
    <property type="evidence" value="ECO:0007669"/>
    <property type="project" value="UniProtKB-KW"/>
</dbReference>
<dbReference type="Pfam" id="PF17820">
    <property type="entry name" value="PDZ_6"/>
    <property type="match status" value="1"/>
</dbReference>
<dbReference type="Gene3D" id="2.30.42.10">
    <property type="match status" value="1"/>
</dbReference>
<dbReference type="OrthoDB" id="9782003at2"/>
<keyword evidence="4 13" id="KW-0645">Protease</keyword>
<dbReference type="Pfam" id="PF02163">
    <property type="entry name" value="Peptidase_M50"/>
    <property type="match status" value="1"/>
</dbReference>